<dbReference type="EMBL" id="SNYW01000006">
    <property type="protein sequence ID" value="TDQ84535.1"/>
    <property type="molecule type" value="Genomic_DNA"/>
</dbReference>
<comment type="caution">
    <text evidence="1">The sequence shown here is derived from an EMBL/GenBank/DDBJ whole genome shotgun (WGS) entry which is preliminary data.</text>
</comment>
<reference evidence="1 2" key="1">
    <citation type="submission" date="2019-03" db="EMBL/GenBank/DDBJ databases">
        <title>Genomic Encyclopedia of Type Strains, Phase III (KMG-III): the genomes of soil and plant-associated and newly described type strains.</title>
        <authorList>
            <person name="Whitman W."/>
        </authorList>
    </citation>
    <scope>NUCLEOTIDE SEQUENCE [LARGE SCALE GENOMIC DNA]</scope>
    <source>
        <strain evidence="1 2">CGMCC 1.7660</strain>
    </source>
</reference>
<evidence type="ECO:0000313" key="2">
    <source>
        <dbReference type="Proteomes" id="UP000295783"/>
    </source>
</evidence>
<organism evidence="1 2">
    <name type="scientific">Dongia mobilis</name>
    <dbReference type="NCBI Taxonomy" id="578943"/>
    <lineage>
        <taxon>Bacteria</taxon>
        <taxon>Pseudomonadati</taxon>
        <taxon>Pseudomonadota</taxon>
        <taxon>Alphaproteobacteria</taxon>
        <taxon>Rhodospirillales</taxon>
        <taxon>Dongiaceae</taxon>
        <taxon>Dongia</taxon>
    </lineage>
</organism>
<proteinExistence type="predicted"/>
<dbReference type="OrthoDB" id="8477642at2"/>
<accession>A0A4R6WSF2</accession>
<sequence length="518" mass="52909">MPAPDAPAPAGAALPGAAAPIPGDLGSDLWMGSEVSRLMTLMPRLPSPVTIPGLRDLQVRLLASNAPSAAASTGIDPLQPIRADKLYQMGFGDLAMAIVQGNVAAAAAASDPLEVVARAVTERNDAAACQQVDAVLAGGQALDGFFQRAVIYCQIVRDQGDAASLGLGLLRETGGGDAVTRDFIALAALANGETKRQPKLAAEPDALNQGLMRRVGMAVPGEGVQAGGRLGPLAIARDPARPLPERVAAAEQAHRNGLLPAAELAELYLQMPAGNADPATAIAISDSVETRAQLYQQARRSMQPAATAKAIQAALRQARQRGDYLNQAELYAALADAISPNRDLASFAPEAARLMFLSGKPDKGGYWLNTVAANPNAFARPGEREGLELLGRIAGLAGSSAADPIAAWRQASGTADGRVDLIYALLSGTGQPVTGEVAGGFAASPVVQVGSASTEIAAAAAGNRKGEAIILALTALKGDQVLTADPAVVDTSLRSLSAIGQAAEARRIAREIAVLAGL</sequence>
<keyword evidence="2" id="KW-1185">Reference proteome</keyword>
<evidence type="ECO:0000313" key="1">
    <source>
        <dbReference type="EMBL" id="TDQ84535.1"/>
    </source>
</evidence>
<protein>
    <submittedName>
        <fullName evidence="1">Uncharacterized protein</fullName>
    </submittedName>
</protein>
<dbReference type="RefSeq" id="WP_133612552.1">
    <property type="nucleotide sequence ID" value="NZ_SNYW01000006.1"/>
</dbReference>
<name>A0A4R6WSF2_9PROT</name>
<dbReference type="Proteomes" id="UP000295783">
    <property type="component" value="Unassembled WGS sequence"/>
</dbReference>
<dbReference type="AlphaFoldDB" id="A0A4R6WSF2"/>
<gene>
    <name evidence="1" type="ORF">A8950_1092</name>
</gene>